<evidence type="ECO:0000256" key="6">
    <source>
        <dbReference type="ARBA" id="ARBA00023056"/>
    </source>
</evidence>
<evidence type="ECO:0000256" key="9">
    <source>
        <dbReference type="RuleBase" id="RU363104"/>
    </source>
</evidence>
<accession>A0A803XSP1</accession>
<keyword evidence="11" id="KW-1185">Reference proteome</keyword>
<evidence type="ECO:0000313" key="11">
    <source>
        <dbReference type="Proteomes" id="UP000001645"/>
    </source>
</evidence>
<reference evidence="10" key="2">
    <citation type="submission" date="2025-08" db="UniProtKB">
        <authorList>
            <consortium name="Ensembl"/>
        </authorList>
    </citation>
    <scope>IDENTIFICATION</scope>
</reference>
<keyword evidence="6 9" id="KW-0320">Glycogen biosynthesis</keyword>
<evidence type="ECO:0000256" key="8">
    <source>
        <dbReference type="ARBA" id="ARBA00047345"/>
    </source>
</evidence>
<dbReference type="SUPFAM" id="SSF53756">
    <property type="entry name" value="UDP-Glycosyltransferase/glycogen phosphorylase"/>
    <property type="match status" value="1"/>
</dbReference>
<comment type="function">
    <text evidence="7">Glycogen synthase participates in the glycogen biosynthetic process along with glycogenin and glycogen branching enzyme. Extends the primer composed of a few glucose units formed by glycogenin by adding new glucose units to it. In this context, glycogen synthase transfers the glycosyl residue from UDP-Glc to the non-reducing end of alpha-1,4-glucan.</text>
</comment>
<dbReference type="Gene3D" id="6.10.260.10">
    <property type="match status" value="1"/>
</dbReference>
<dbReference type="PANTHER" id="PTHR10176:SF1">
    <property type="entry name" value="GLYCOGEN [STARCH] SYNTHASE, LIVER"/>
    <property type="match status" value="1"/>
</dbReference>
<keyword evidence="5 9" id="KW-0808">Transferase</keyword>
<dbReference type="OrthoDB" id="6335297at2759"/>
<dbReference type="AlphaFoldDB" id="A0A803XSP1"/>
<dbReference type="GeneTree" id="ENSGT00390000018612"/>
<evidence type="ECO:0000256" key="3">
    <source>
        <dbReference type="ARBA" id="ARBA00022533"/>
    </source>
</evidence>
<keyword evidence="4 9" id="KW-0328">Glycosyltransferase</keyword>
<comment type="function">
    <text evidence="9">Transfers the glycosyl residue from UDP-Glc to the non-reducing end of alpha-1,4-glucan.</text>
</comment>
<evidence type="ECO:0000256" key="4">
    <source>
        <dbReference type="ARBA" id="ARBA00022676"/>
    </source>
</evidence>
<evidence type="ECO:0000313" key="10">
    <source>
        <dbReference type="Ensembl" id="ENSMGAP00000022537.1"/>
    </source>
</evidence>
<dbReference type="EC" id="2.4.1.11" evidence="9"/>
<proteinExistence type="inferred from homology"/>
<dbReference type="InterPro" id="IPR008631">
    <property type="entry name" value="Glycogen_synth"/>
</dbReference>
<evidence type="ECO:0000256" key="1">
    <source>
        <dbReference type="ARBA" id="ARBA00004964"/>
    </source>
</evidence>
<keyword evidence="3" id="KW-0021">Allosteric enzyme</keyword>
<name>A0A803XSP1_MELGA</name>
<dbReference type="Proteomes" id="UP000001645">
    <property type="component" value="Chromosome 1"/>
</dbReference>
<dbReference type="Bgee" id="ENSMGAG00000013698">
    <property type="expression patterns" value="Expressed in liver and 4 other cell types or tissues"/>
</dbReference>
<gene>
    <name evidence="10" type="primary">GYS2</name>
</gene>
<dbReference type="PANTHER" id="PTHR10176">
    <property type="entry name" value="GLYCOGEN SYNTHASE"/>
    <property type="match status" value="1"/>
</dbReference>
<dbReference type="FunFam" id="3.40.50.2000:FF:000014">
    <property type="entry name" value="Glycogen [starch] synthase"/>
    <property type="match status" value="1"/>
</dbReference>
<dbReference type="UniPathway" id="UPA00164"/>
<dbReference type="Ensembl" id="ENSMGAT00000031678.1">
    <property type="protein sequence ID" value="ENSMGAP00000022537.1"/>
    <property type="gene ID" value="ENSMGAG00000013698.2"/>
</dbReference>
<dbReference type="Gene3D" id="3.40.50.2000">
    <property type="entry name" value="Glycogen Phosphorylase B"/>
    <property type="match status" value="2"/>
</dbReference>
<evidence type="ECO:0000256" key="5">
    <source>
        <dbReference type="ARBA" id="ARBA00022679"/>
    </source>
</evidence>
<protein>
    <recommendedName>
        <fullName evidence="9">Glycogen [starch] synthase</fullName>
        <ecNumber evidence="9">2.4.1.11</ecNumber>
    </recommendedName>
</protein>
<dbReference type="GO" id="GO:0005737">
    <property type="term" value="C:cytoplasm"/>
    <property type="evidence" value="ECO:0007669"/>
    <property type="project" value="TreeGrafter"/>
</dbReference>
<comment type="similarity">
    <text evidence="2 9">Belongs to the glycosyltransferase 3 family.</text>
</comment>
<comment type="pathway">
    <text evidence="1 9">Glycan biosynthesis; glycogen biosynthesis.</text>
</comment>
<sequence length="569" mass="65519">MPLARSLSMTSLNGLPQWEDEDLPVEDLLLFEVSWEVTNKVGGIYTVIQTKAKITADEWGENYFLIGPYFEHNVKTQVEVCEPPNPAIKKAMDTMKSQGCQLSCQFDDKPNIVAHFHEWQAGVGLILSRSQKLPVATIFTTHATLLGRYLCAANIDFYNNLDQFDIDKEAGERQIYHRYCMERASVHCAHVFTTVSQITAIEAEHMLKRNPDVVTPNGLNIKKFSAMHEFQNLHSMYKARIQEFIRGHFYGHLDFSLENTLFFFIAGRYEFSNKGADMFLEALSRLNFLLRVHKSDVTVVVFFIMPAKTNNFNVETLKGQAVRKQLWDTAQSVKEKFGKKLYNALLKGEIPDLSKILDRDDITIMKRAIFSTQRHCLPPVTTHNMIDDGNDPILNTIRRIGLFNNRTDRVKVIVHPEFLSSTSPLLPLDYEEFVRGCHLGVFPSYYEPWGYTPAECTVMGIPSVTTNLSGFGCFMQEHVADPAAYGIYIVDRRFRSPDESCNQLTQFLYGFCQQSRRQRIIQRNRTERLSDLLDWRYLGRVCETINRGIKNSRHTVFSIMLQCKETFLF</sequence>
<evidence type="ECO:0000256" key="7">
    <source>
        <dbReference type="ARBA" id="ARBA00043883"/>
    </source>
</evidence>
<evidence type="ECO:0000256" key="2">
    <source>
        <dbReference type="ARBA" id="ARBA00010686"/>
    </source>
</evidence>
<reference evidence="10" key="3">
    <citation type="submission" date="2025-09" db="UniProtKB">
        <authorList>
            <consortium name="Ensembl"/>
        </authorList>
    </citation>
    <scope>IDENTIFICATION</scope>
</reference>
<dbReference type="GO" id="GO:0004373">
    <property type="term" value="F:alpha-1,4-glucan glucosyltransferase (UDP-glucose donor) activity"/>
    <property type="evidence" value="ECO:0007669"/>
    <property type="project" value="UniProtKB-EC"/>
</dbReference>
<organism evidence="10 11">
    <name type="scientific">Meleagris gallopavo</name>
    <name type="common">Wild turkey</name>
    <dbReference type="NCBI Taxonomy" id="9103"/>
    <lineage>
        <taxon>Eukaryota</taxon>
        <taxon>Metazoa</taxon>
        <taxon>Chordata</taxon>
        <taxon>Craniata</taxon>
        <taxon>Vertebrata</taxon>
        <taxon>Euteleostomi</taxon>
        <taxon>Archelosauria</taxon>
        <taxon>Archosauria</taxon>
        <taxon>Dinosauria</taxon>
        <taxon>Saurischia</taxon>
        <taxon>Theropoda</taxon>
        <taxon>Coelurosauria</taxon>
        <taxon>Aves</taxon>
        <taxon>Neognathae</taxon>
        <taxon>Galloanserae</taxon>
        <taxon>Galliformes</taxon>
        <taxon>Phasianidae</taxon>
        <taxon>Meleagridinae</taxon>
        <taxon>Meleagris</taxon>
    </lineage>
</organism>
<dbReference type="Pfam" id="PF05693">
    <property type="entry name" value="Glycogen_syn"/>
    <property type="match status" value="2"/>
</dbReference>
<comment type="catalytic activity">
    <reaction evidence="8">
        <text>[(1-&gt;4)-alpha-D-glucosyl](n) + UDP-alpha-D-glucose = [(1-&gt;4)-alpha-D-glucosyl](n+1) + UDP + H(+)</text>
        <dbReference type="Rhea" id="RHEA:18549"/>
        <dbReference type="Rhea" id="RHEA-COMP:9584"/>
        <dbReference type="Rhea" id="RHEA-COMP:9587"/>
        <dbReference type="ChEBI" id="CHEBI:15378"/>
        <dbReference type="ChEBI" id="CHEBI:15444"/>
        <dbReference type="ChEBI" id="CHEBI:58223"/>
        <dbReference type="ChEBI" id="CHEBI:58885"/>
        <dbReference type="EC" id="2.4.1.11"/>
    </reaction>
    <physiologicalReaction direction="left-to-right" evidence="8">
        <dbReference type="Rhea" id="RHEA:18550"/>
    </physiologicalReaction>
</comment>
<dbReference type="GO" id="GO:0005978">
    <property type="term" value="P:glycogen biosynthetic process"/>
    <property type="evidence" value="ECO:0007669"/>
    <property type="project" value="UniProtKB-UniPathway"/>
</dbReference>
<reference evidence="10 11" key="1">
    <citation type="journal article" date="2010" name="PLoS Biol.">
        <title>Multi-platform next-generation sequencing of the domestic turkey (Meleagris gallopavo): genome assembly and analysis.</title>
        <authorList>
            <person name="Dalloul R.A."/>
            <person name="Long J.A."/>
            <person name="Zimin A.V."/>
            <person name="Aslam L."/>
            <person name="Beal K."/>
            <person name="Blomberg L.A."/>
            <person name="Bouffard P."/>
            <person name="Burt D.W."/>
            <person name="Crasta O."/>
            <person name="Crooijmans R.P."/>
            <person name="Cooper K."/>
            <person name="Coulombe R.A."/>
            <person name="De S."/>
            <person name="Delany M.E."/>
            <person name="Dodgson J.B."/>
            <person name="Dong J.J."/>
            <person name="Evans C."/>
            <person name="Frederickson K.M."/>
            <person name="Flicek P."/>
            <person name="Florea L."/>
            <person name="Folkerts O."/>
            <person name="Groenen M.A."/>
            <person name="Harkins T.T."/>
            <person name="Herrero J."/>
            <person name="Hoffmann S."/>
            <person name="Megens H.J."/>
            <person name="Jiang A."/>
            <person name="de Jong P."/>
            <person name="Kaiser P."/>
            <person name="Kim H."/>
            <person name="Kim K.W."/>
            <person name="Kim S."/>
            <person name="Langenberger D."/>
            <person name="Lee M.K."/>
            <person name="Lee T."/>
            <person name="Mane S."/>
            <person name="Marcais G."/>
            <person name="Marz M."/>
            <person name="McElroy A.P."/>
            <person name="Modise T."/>
            <person name="Nefedov M."/>
            <person name="Notredame C."/>
            <person name="Paton I.R."/>
            <person name="Payne W.S."/>
            <person name="Pertea G."/>
            <person name="Prickett D."/>
            <person name="Puiu D."/>
            <person name="Qioa D."/>
            <person name="Raineri E."/>
            <person name="Ruffier M."/>
            <person name="Salzberg S.L."/>
            <person name="Schatz M.C."/>
            <person name="Scheuring C."/>
            <person name="Schmidt C.J."/>
            <person name="Schroeder S."/>
            <person name="Searle S.M."/>
            <person name="Smith E.J."/>
            <person name="Smith J."/>
            <person name="Sonstegard T.S."/>
            <person name="Stadler P.F."/>
            <person name="Tafer H."/>
            <person name="Tu Z.J."/>
            <person name="Van Tassell C.P."/>
            <person name="Vilella A.J."/>
            <person name="Williams K.P."/>
            <person name="Yorke J.A."/>
            <person name="Zhang L."/>
            <person name="Zhang H.B."/>
            <person name="Zhang X."/>
            <person name="Zhang Y."/>
            <person name="Reed K.M."/>
        </authorList>
    </citation>
    <scope>NUCLEOTIDE SEQUENCE [LARGE SCALE GENOMIC DNA]</scope>
</reference>